<gene>
    <name evidence="3" type="ORF">NT2_01_04590</name>
</gene>
<dbReference type="InterPro" id="IPR016147">
    <property type="entry name" value="Pili_assmbl_chaperone_N"/>
</dbReference>
<dbReference type="InterPro" id="IPR013783">
    <property type="entry name" value="Ig-like_fold"/>
</dbReference>
<evidence type="ECO:0000313" key="3">
    <source>
        <dbReference type="EMBL" id="GAD47687.1"/>
    </source>
</evidence>
<dbReference type="PANTHER" id="PTHR30251">
    <property type="entry name" value="PILUS ASSEMBLY CHAPERONE"/>
    <property type="match status" value="1"/>
</dbReference>
<name>U2YI30_9SPHN</name>
<evidence type="ECO:0000259" key="2">
    <source>
        <dbReference type="Pfam" id="PF00345"/>
    </source>
</evidence>
<dbReference type="EMBL" id="BASZ01000001">
    <property type="protein sequence ID" value="GAD47687.1"/>
    <property type="molecule type" value="Genomic_DNA"/>
</dbReference>
<dbReference type="Pfam" id="PF00345">
    <property type="entry name" value="PapD_N"/>
    <property type="match status" value="1"/>
</dbReference>
<evidence type="ECO:0000313" key="4">
    <source>
        <dbReference type="Proteomes" id="UP000016568"/>
    </source>
</evidence>
<keyword evidence="4" id="KW-1185">Reference proteome</keyword>
<sequence length="265" mass="28662">MHVALRLLAIVAGIATALGTASAAAAQSVNTMVIWPIDPVIAYKERAAALWLENPGKKPLLMQVRIFGWNQDGGEDHFTEQKEVTGTPPLIRIEPGQRQLVRLTRLVMPEPGRERAYRVIVDEIPLPDAPSDGVTPSGSAKPKQAGAAIQFRMRYSVPLYVYGEGLGHKPDKSQAIARSQMEWRVIQANGKPVLEIRNLAPVHGKINSVSVRHADGSTSKLNPVVGHILAGSVMRWTIDKPLSDTAVIEASVNGAAPAVLAHWSH</sequence>
<accession>U2YI30</accession>
<dbReference type="InterPro" id="IPR050643">
    <property type="entry name" value="Periplasmic_pilus_chap"/>
</dbReference>
<dbReference type="OrthoDB" id="511700at2"/>
<dbReference type="Proteomes" id="UP000016568">
    <property type="component" value="Unassembled WGS sequence"/>
</dbReference>
<feature type="signal peptide" evidence="1">
    <location>
        <begin position="1"/>
        <end position="23"/>
    </location>
</feature>
<dbReference type="AlphaFoldDB" id="U2YI30"/>
<proteinExistence type="predicted"/>
<evidence type="ECO:0000256" key="1">
    <source>
        <dbReference type="SAM" id="SignalP"/>
    </source>
</evidence>
<protein>
    <recommendedName>
        <fullName evidence="2">Pili assembly chaperone N-terminal domain-containing protein</fullName>
    </recommendedName>
</protein>
<dbReference type="InterPro" id="IPR008962">
    <property type="entry name" value="PapD-like_sf"/>
</dbReference>
<dbReference type="RefSeq" id="WP_021688594.1">
    <property type="nucleotide sequence ID" value="NZ_BASZ01000001.1"/>
</dbReference>
<dbReference type="GO" id="GO:0030288">
    <property type="term" value="C:outer membrane-bounded periplasmic space"/>
    <property type="evidence" value="ECO:0007669"/>
    <property type="project" value="InterPro"/>
</dbReference>
<comment type="caution">
    <text evidence="3">The sequence shown here is derived from an EMBL/GenBank/DDBJ whole genome shotgun (WGS) entry which is preliminary data.</text>
</comment>
<feature type="domain" description="Pili assembly chaperone N-terminal" evidence="2">
    <location>
        <begin position="43"/>
        <end position="159"/>
    </location>
</feature>
<dbReference type="Gene3D" id="2.60.40.10">
    <property type="entry name" value="Immunoglobulins"/>
    <property type="match status" value="1"/>
</dbReference>
<dbReference type="SUPFAM" id="SSF49354">
    <property type="entry name" value="PapD-like"/>
    <property type="match status" value="1"/>
</dbReference>
<keyword evidence="1" id="KW-0732">Signal</keyword>
<reference evidence="3 4" key="1">
    <citation type="submission" date="2013-09" db="EMBL/GenBank/DDBJ databases">
        <title>Whole genome shotgun sequence of Novosphingobium tardaugens NBRC 16725.</title>
        <authorList>
            <person name="Isaki S."/>
            <person name="Hosoyama A."/>
            <person name="Tsuchikane K."/>
            <person name="Katsumata H."/>
            <person name="Ando Y."/>
            <person name="Yamazaki S."/>
            <person name="Fujita N."/>
        </authorList>
    </citation>
    <scope>NUCLEOTIDE SEQUENCE [LARGE SCALE GENOMIC DNA]</scope>
    <source>
        <strain evidence="3 4">NBRC 16725</strain>
    </source>
</reference>
<dbReference type="PANTHER" id="PTHR30251:SF4">
    <property type="entry name" value="SLR1668 PROTEIN"/>
    <property type="match status" value="1"/>
</dbReference>
<dbReference type="GO" id="GO:0071555">
    <property type="term" value="P:cell wall organization"/>
    <property type="evidence" value="ECO:0007669"/>
    <property type="project" value="InterPro"/>
</dbReference>
<dbReference type="eggNOG" id="COG3121">
    <property type="taxonomic scope" value="Bacteria"/>
</dbReference>
<dbReference type="KEGG" id="ntd:EGO55_14840"/>
<organism evidence="3 4">
    <name type="scientific">Caenibius tardaugens NBRC 16725</name>
    <dbReference type="NCBI Taxonomy" id="1219035"/>
    <lineage>
        <taxon>Bacteria</taxon>
        <taxon>Pseudomonadati</taxon>
        <taxon>Pseudomonadota</taxon>
        <taxon>Alphaproteobacteria</taxon>
        <taxon>Sphingomonadales</taxon>
        <taxon>Erythrobacteraceae</taxon>
        <taxon>Caenibius</taxon>
    </lineage>
</organism>
<feature type="chain" id="PRO_5030177691" description="Pili assembly chaperone N-terminal domain-containing protein" evidence="1">
    <location>
        <begin position="24"/>
        <end position="265"/>
    </location>
</feature>